<reference evidence="3" key="2">
    <citation type="submission" date="2023-06" db="EMBL/GenBank/DDBJ databases">
        <authorList>
            <consortium name="Lawrence Berkeley National Laboratory"/>
            <person name="Haridas S."/>
            <person name="Hensen N."/>
            <person name="Bonometti L."/>
            <person name="Westerberg I."/>
            <person name="Brannstrom I.O."/>
            <person name="Guillou S."/>
            <person name="Cros-Aarteil S."/>
            <person name="Calhoun S."/>
            <person name="Kuo A."/>
            <person name="Mondo S."/>
            <person name="Pangilinan J."/>
            <person name="Riley R."/>
            <person name="Labutti K."/>
            <person name="Andreopoulos B."/>
            <person name="Lipzen A."/>
            <person name="Chen C."/>
            <person name="Yanf M."/>
            <person name="Daum C."/>
            <person name="Ng V."/>
            <person name="Clum A."/>
            <person name="Steindorff A."/>
            <person name="Ohm R."/>
            <person name="Martin F."/>
            <person name="Silar P."/>
            <person name="Natvig D."/>
            <person name="Lalanne C."/>
            <person name="Gautier V."/>
            <person name="Ament-Velasquez S.L."/>
            <person name="Kruys A."/>
            <person name="Hutchinson M.I."/>
            <person name="Powell A.J."/>
            <person name="Barry K."/>
            <person name="Miller A.N."/>
            <person name="Grigoriev I.V."/>
            <person name="Debuchy R."/>
            <person name="Gladieux P."/>
            <person name="Thoren M.H."/>
            <person name="Johannesson H."/>
        </authorList>
    </citation>
    <scope>NUCLEOTIDE SEQUENCE</scope>
    <source>
        <strain evidence="3">CBS 118394</strain>
    </source>
</reference>
<evidence type="ECO:0000313" key="4">
    <source>
        <dbReference type="Proteomes" id="UP001283341"/>
    </source>
</evidence>
<feature type="chain" id="PRO_5042163855" evidence="1">
    <location>
        <begin position="26"/>
        <end position="148"/>
    </location>
</feature>
<gene>
    <name evidence="3" type="ORF">B0H66DRAFT_537752</name>
</gene>
<dbReference type="InterPro" id="IPR011329">
    <property type="entry name" value="Killer_tox_Kp4/SMK"/>
</dbReference>
<comment type="caution">
    <text evidence="3">The sequence shown here is derived from an EMBL/GenBank/DDBJ whole genome shotgun (WGS) entry which is preliminary data.</text>
</comment>
<dbReference type="Pfam" id="PF09044">
    <property type="entry name" value="Kp4"/>
    <property type="match status" value="1"/>
</dbReference>
<protein>
    <submittedName>
        <fullName evidence="3">Killer toxin</fullName>
    </submittedName>
</protein>
<sequence length="148" mass="15887">MHPFQPHHLSALILGLLAVTSQSLGINCRGSGMCSIGTDGLAAENLRNSINGINDNKYFKAGEHIACDPRVGPSFPIPWTPQLGGGICAFVQSIDGMDGRTVKRLAQAIVDHKCKTCGSAPLRDNDVKYGQLTFNYVEKPKCDEGICD</sequence>
<evidence type="ECO:0000256" key="1">
    <source>
        <dbReference type="SAM" id="SignalP"/>
    </source>
</evidence>
<name>A0AAE0HTL0_9PEZI</name>
<organism evidence="3 4">
    <name type="scientific">Apodospora peruviana</name>
    <dbReference type="NCBI Taxonomy" id="516989"/>
    <lineage>
        <taxon>Eukaryota</taxon>
        <taxon>Fungi</taxon>
        <taxon>Dikarya</taxon>
        <taxon>Ascomycota</taxon>
        <taxon>Pezizomycotina</taxon>
        <taxon>Sordariomycetes</taxon>
        <taxon>Sordariomycetidae</taxon>
        <taxon>Sordariales</taxon>
        <taxon>Lasiosphaeriaceae</taxon>
        <taxon>Apodospora</taxon>
    </lineage>
</organism>
<dbReference type="GO" id="GO:0005576">
    <property type="term" value="C:extracellular region"/>
    <property type="evidence" value="ECO:0007669"/>
    <property type="project" value="InterPro"/>
</dbReference>
<reference evidence="3" key="1">
    <citation type="journal article" date="2023" name="Mol. Phylogenet. Evol.">
        <title>Genome-scale phylogeny and comparative genomics of the fungal order Sordariales.</title>
        <authorList>
            <person name="Hensen N."/>
            <person name="Bonometti L."/>
            <person name="Westerberg I."/>
            <person name="Brannstrom I.O."/>
            <person name="Guillou S."/>
            <person name="Cros-Aarteil S."/>
            <person name="Calhoun S."/>
            <person name="Haridas S."/>
            <person name="Kuo A."/>
            <person name="Mondo S."/>
            <person name="Pangilinan J."/>
            <person name="Riley R."/>
            <person name="LaButti K."/>
            <person name="Andreopoulos B."/>
            <person name="Lipzen A."/>
            <person name="Chen C."/>
            <person name="Yan M."/>
            <person name="Daum C."/>
            <person name="Ng V."/>
            <person name="Clum A."/>
            <person name="Steindorff A."/>
            <person name="Ohm R.A."/>
            <person name="Martin F."/>
            <person name="Silar P."/>
            <person name="Natvig D.O."/>
            <person name="Lalanne C."/>
            <person name="Gautier V."/>
            <person name="Ament-Velasquez S.L."/>
            <person name="Kruys A."/>
            <person name="Hutchinson M.I."/>
            <person name="Powell A.J."/>
            <person name="Barry K."/>
            <person name="Miller A.N."/>
            <person name="Grigoriev I.V."/>
            <person name="Debuchy R."/>
            <person name="Gladieux P."/>
            <person name="Hiltunen Thoren M."/>
            <person name="Johannesson H."/>
        </authorList>
    </citation>
    <scope>NUCLEOTIDE SEQUENCE</scope>
    <source>
        <strain evidence="3">CBS 118394</strain>
    </source>
</reference>
<evidence type="ECO:0000259" key="2">
    <source>
        <dbReference type="Pfam" id="PF09044"/>
    </source>
</evidence>
<dbReference type="EMBL" id="JAUEDM010000008">
    <property type="protein sequence ID" value="KAK3312668.1"/>
    <property type="molecule type" value="Genomic_DNA"/>
</dbReference>
<dbReference type="Proteomes" id="UP001283341">
    <property type="component" value="Unassembled WGS sequence"/>
</dbReference>
<proteinExistence type="predicted"/>
<feature type="domain" description="Killer toxin Kp4" evidence="2">
    <location>
        <begin position="16"/>
        <end position="138"/>
    </location>
</feature>
<dbReference type="InterPro" id="IPR015131">
    <property type="entry name" value="Killer_tox_Kp4"/>
</dbReference>
<keyword evidence="4" id="KW-1185">Reference proteome</keyword>
<evidence type="ECO:0000313" key="3">
    <source>
        <dbReference type="EMBL" id="KAK3312668.1"/>
    </source>
</evidence>
<dbReference type="Gene3D" id="3.30.430.10">
    <property type="entry name" value="Killer Toxin P4, subunit A"/>
    <property type="match status" value="1"/>
</dbReference>
<dbReference type="AlphaFoldDB" id="A0AAE0HTL0"/>
<feature type="signal peptide" evidence="1">
    <location>
        <begin position="1"/>
        <end position="25"/>
    </location>
</feature>
<dbReference type="SUPFAM" id="SSF55221">
    <property type="entry name" value="Yeast killer toxins"/>
    <property type="match status" value="1"/>
</dbReference>
<accession>A0AAE0HTL0</accession>
<keyword evidence="1" id="KW-0732">Signal</keyword>